<dbReference type="AlphaFoldDB" id="A0A9D2BIF7"/>
<accession>A0A9D2BIF7</accession>
<keyword evidence="1" id="KW-0812">Transmembrane</keyword>
<evidence type="ECO:0000313" key="3">
    <source>
        <dbReference type="Proteomes" id="UP000886890"/>
    </source>
</evidence>
<evidence type="ECO:0000256" key="1">
    <source>
        <dbReference type="SAM" id="Phobius"/>
    </source>
</evidence>
<gene>
    <name evidence="2" type="ORF">H9734_02495</name>
</gene>
<dbReference type="Proteomes" id="UP000886890">
    <property type="component" value="Unassembled WGS sequence"/>
</dbReference>
<protein>
    <submittedName>
        <fullName evidence="2">Uncharacterized protein</fullName>
    </submittedName>
</protein>
<keyword evidence="1" id="KW-0472">Membrane</keyword>
<reference evidence="2" key="2">
    <citation type="submission" date="2021-04" db="EMBL/GenBank/DDBJ databases">
        <authorList>
            <person name="Gilroy R."/>
        </authorList>
    </citation>
    <scope>NUCLEOTIDE SEQUENCE</scope>
    <source>
        <strain evidence="2">CHK183-1962</strain>
    </source>
</reference>
<organism evidence="2 3">
    <name type="scientific">Candidatus Fusicatenibacter merdavium</name>
    <dbReference type="NCBI Taxonomy" id="2838600"/>
    <lineage>
        <taxon>Bacteria</taxon>
        <taxon>Bacillati</taxon>
        <taxon>Bacillota</taxon>
        <taxon>Clostridia</taxon>
        <taxon>Lachnospirales</taxon>
        <taxon>Lachnospiraceae</taxon>
        <taxon>Fusicatenibacter</taxon>
    </lineage>
</organism>
<dbReference type="EMBL" id="DXEK01000042">
    <property type="protein sequence ID" value="HIX76454.1"/>
    <property type="molecule type" value="Genomic_DNA"/>
</dbReference>
<keyword evidence="1" id="KW-1133">Transmembrane helix</keyword>
<evidence type="ECO:0000313" key="2">
    <source>
        <dbReference type="EMBL" id="HIX76454.1"/>
    </source>
</evidence>
<feature type="transmembrane region" description="Helical" evidence="1">
    <location>
        <begin position="6"/>
        <end position="25"/>
    </location>
</feature>
<comment type="caution">
    <text evidence="2">The sequence shown here is derived from an EMBL/GenBank/DDBJ whole genome shotgun (WGS) entry which is preliminary data.</text>
</comment>
<reference evidence="2" key="1">
    <citation type="journal article" date="2021" name="PeerJ">
        <title>Extensive microbial diversity within the chicken gut microbiome revealed by metagenomics and culture.</title>
        <authorList>
            <person name="Gilroy R."/>
            <person name="Ravi A."/>
            <person name="Getino M."/>
            <person name="Pursley I."/>
            <person name="Horton D.L."/>
            <person name="Alikhan N.F."/>
            <person name="Baker D."/>
            <person name="Gharbi K."/>
            <person name="Hall N."/>
            <person name="Watson M."/>
            <person name="Adriaenssens E.M."/>
            <person name="Foster-Nyarko E."/>
            <person name="Jarju S."/>
            <person name="Secka A."/>
            <person name="Antonio M."/>
            <person name="Oren A."/>
            <person name="Chaudhuri R.R."/>
            <person name="La Ragione R."/>
            <person name="Hildebrand F."/>
            <person name="Pallen M.J."/>
        </authorList>
    </citation>
    <scope>NUCLEOTIDE SEQUENCE</scope>
    <source>
        <strain evidence="2">CHK183-1962</strain>
    </source>
</reference>
<proteinExistence type="predicted"/>
<sequence length="181" mass="21101">MDRIISLAVFLVTGAVAVSAYLFWWQRLKNQMGEKGFRSVVHCKIFYRDKELWKTVRAPGRQGIRFGFSDEDKYGNDVKIVKIIESKDMVDEKDIGELSVYATWFQILEVQRKLMVRPVYFPGENVLGHKKIYTDRGLLGDEGEKLGKELSIYGKSGLDSPWRILVYNEYYDDREGEEEEL</sequence>
<name>A0A9D2BIF7_9FIRM</name>